<gene>
    <name evidence="4" type="ORF">HNR23_003956</name>
</gene>
<feature type="transmembrane region" description="Helical" evidence="3">
    <location>
        <begin position="86"/>
        <end position="107"/>
    </location>
</feature>
<accession>A0A7W9YLS4</accession>
<comment type="caution">
    <text evidence="4">The sequence shown here is derived from an EMBL/GenBank/DDBJ whole genome shotgun (WGS) entry which is preliminary data.</text>
</comment>
<protein>
    <submittedName>
        <fullName evidence="4">Uncharacterized protein</fullName>
    </submittedName>
</protein>
<dbReference type="EMBL" id="JACHDS010000001">
    <property type="protein sequence ID" value="MBB6173896.1"/>
    <property type="molecule type" value="Genomic_DNA"/>
</dbReference>
<evidence type="ECO:0000313" key="4">
    <source>
        <dbReference type="EMBL" id="MBB6173896.1"/>
    </source>
</evidence>
<keyword evidence="3" id="KW-0472">Membrane</keyword>
<feature type="transmembrane region" description="Helical" evidence="3">
    <location>
        <begin position="60"/>
        <end position="80"/>
    </location>
</feature>
<evidence type="ECO:0000256" key="3">
    <source>
        <dbReference type="SAM" id="Phobius"/>
    </source>
</evidence>
<sequence length="695" mass="73117">MAAPRFGVQTGLTYIGWRHELQVPDPGPAPRRPAPPDRAAVTDEWRAAQRRLEARTNLPLRALLAALTLVALVCVALWPLRILPGLLALGLCLACLAMAAPLLVALVQSRQVMADRLRREEERLAEVQERREAELRDRQEEHARLYAEWQARKRAFEAQPRWYGVRVPDDTGTVVVAGGTEAGWSALLTTIGASRLRCGRDLTVVDLSGRALAADLMALVKRAGITPRVRVLPADLQRLHLGTDLDGSQRARILSSVSCALDPKADIEIDEMLLLRILDVIGPGASVSALIGGLRALSEPGDGAAAGGGDPALKLLSPEQRAEIRERCGGGTCGSDRSVMERAWELERRIAPFEGIGTRCGDEPYAQFKVIATDRASGDVAARVYGTYAVAALRELLELRARGPEIARRPLQPWANTIVVCGADALPAAEVDRLVGAATWSGAGLVLMLREVGERTAHRLAAHGVFPVLMRQPTSASAARAASWLATGRVADSAAAGAAVEAASGTDLPATADGHAEPAPARLPMHQLTEVIGEALNDAVGGGYLAEDGEGVTAPVPVRTAAPPVPPLDLVRHIRVASVWGRATTQATEIGEADGAAPVSGYPVDGHGLRTLPPTAMVVPGADGPVLADANPGILALPTASLSTVEEPGGAAADHPEAAGSAEAAEPAGHDVRTRPAPRSNVGPPPERLDWRKVT</sequence>
<keyword evidence="3" id="KW-0812">Transmembrane</keyword>
<keyword evidence="5" id="KW-1185">Reference proteome</keyword>
<evidence type="ECO:0000256" key="1">
    <source>
        <dbReference type="SAM" id="Coils"/>
    </source>
</evidence>
<reference evidence="4 5" key="1">
    <citation type="submission" date="2020-08" db="EMBL/GenBank/DDBJ databases">
        <title>Sequencing the genomes of 1000 actinobacteria strains.</title>
        <authorList>
            <person name="Klenk H.-P."/>
        </authorList>
    </citation>
    <scope>NUCLEOTIDE SEQUENCE [LARGE SCALE GENOMIC DNA]</scope>
    <source>
        <strain evidence="4 5">DSM 46659</strain>
    </source>
</reference>
<dbReference type="AlphaFoldDB" id="A0A7W9YLS4"/>
<feature type="compositionally biased region" description="Low complexity" evidence="2">
    <location>
        <begin position="646"/>
        <end position="667"/>
    </location>
</feature>
<evidence type="ECO:0000256" key="2">
    <source>
        <dbReference type="SAM" id="MobiDB-lite"/>
    </source>
</evidence>
<evidence type="ECO:0000313" key="5">
    <source>
        <dbReference type="Proteomes" id="UP000546642"/>
    </source>
</evidence>
<dbReference type="Proteomes" id="UP000546642">
    <property type="component" value="Unassembled WGS sequence"/>
</dbReference>
<proteinExistence type="predicted"/>
<organism evidence="4 5">
    <name type="scientific">Nocardiopsis mwathae</name>
    <dbReference type="NCBI Taxonomy" id="1472723"/>
    <lineage>
        <taxon>Bacteria</taxon>
        <taxon>Bacillati</taxon>
        <taxon>Actinomycetota</taxon>
        <taxon>Actinomycetes</taxon>
        <taxon>Streptosporangiales</taxon>
        <taxon>Nocardiopsidaceae</taxon>
        <taxon>Nocardiopsis</taxon>
    </lineage>
</organism>
<dbReference type="RefSeq" id="WP_184077588.1">
    <property type="nucleotide sequence ID" value="NZ_JACHDS010000001.1"/>
</dbReference>
<feature type="coiled-coil region" evidence="1">
    <location>
        <begin position="110"/>
        <end position="138"/>
    </location>
</feature>
<feature type="region of interest" description="Disordered" evidence="2">
    <location>
        <begin position="645"/>
        <end position="695"/>
    </location>
</feature>
<keyword evidence="3" id="KW-1133">Transmembrane helix</keyword>
<name>A0A7W9YLS4_9ACTN</name>
<keyword evidence="1" id="KW-0175">Coiled coil</keyword>